<reference evidence="1" key="1">
    <citation type="submission" date="2018-02" db="EMBL/GenBank/DDBJ databases">
        <title>Rhizophora mucronata_Transcriptome.</title>
        <authorList>
            <person name="Meera S.P."/>
            <person name="Sreeshan A."/>
            <person name="Augustine A."/>
        </authorList>
    </citation>
    <scope>NUCLEOTIDE SEQUENCE</scope>
    <source>
        <tissue evidence="1">Leaf</tissue>
    </source>
</reference>
<evidence type="ECO:0000313" key="1">
    <source>
        <dbReference type="EMBL" id="MBW93978.1"/>
    </source>
</evidence>
<organism evidence="1">
    <name type="scientific">Rhizophora mucronata</name>
    <name type="common">Asiatic mangrove</name>
    <dbReference type="NCBI Taxonomy" id="61149"/>
    <lineage>
        <taxon>Eukaryota</taxon>
        <taxon>Viridiplantae</taxon>
        <taxon>Streptophyta</taxon>
        <taxon>Embryophyta</taxon>
        <taxon>Tracheophyta</taxon>
        <taxon>Spermatophyta</taxon>
        <taxon>Magnoliopsida</taxon>
        <taxon>eudicotyledons</taxon>
        <taxon>Gunneridae</taxon>
        <taxon>Pentapetalae</taxon>
        <taxon>rosids</taxon>
        <taxon>fabids</taxon>
        <taxon>Malpighiales</taxon>
        <taxon>Rhizophoraceae</taxon>
        <taxon>Rhizophora</taxon>
    </lineage>
</organism>
<dbReference type="AlphaFoldDB" id="A0A2P2JKL4"/>
<dbReference type="EMBL" id="GGEC01013495">
    <property type="protein sequence ID" value="MBW93978.1"/>
    <property type="molecule type" value="Transcribed_RNA"/>
</dbReference>
<sequence>MALLCFPDACSSYHWLEVKALAIEAANVYVRIKSCFPMVQNRCLSDLLLAVVRDSYEVKEEMVPTECLSTFTCVKAEGHNENEYRMCFSKLTFIAKLVKFRISVVH</sequence>
<keyword evidence="1" id="KW-0675">Receptor</keyword>
<proteinExistence type="predicted"/>
<name>A0A2P2JKL4_RHIMU</name>
<accession>A0A2P2JKL4</accession>
<protein>
    <submittedName>
        <fullName evidence="1">Import receptor subunit TOM5-like protein</fullName>
    </submittedName>
</protein>